<evidence type="ECO:0000256" key="8">
    <source>
        <dbReference type="SAM" id="MobiDB-lite"/>
    </source>
</evidence>
<dbReference type="InterPro" id="IPR000008">
    <property type="entry name" value="C2_dom"/>
</dbReference>
<evidence type="ECO:0000256" key="4">
    <source>
        <dbReference type="ARBA" id="ARBA00022963"/>
    </source>
</evidence>
<dbReference type="PROSITE" id="PS50008">
    <property type="entry name" value="PIPLC_Y_DOMAIN"/>
    <property type="match status" value="1"/>
</dbReference>
<evidence type="ECO:0000313" key="12">
    <source>
        <dbReference type="Proteomes" id="UP000612055"/>
    </source>
</evidence>
<dbReference type="Gene3D" id="3.20.20.190">
    <property type="entry name" value="Phosphatidylinositol (PI) phosphodiesterase"/>
    <property type="match status" value="1"/>
</dbReference>
<dbReference type="SUPFAM" id="SSF49562">
    <property type="entry name" value="C2 domain (Calcium/lipid-binding domain, CaLB)"/>
    <property type="match status" value="1"/>
</dbReference>
<feature type="compositionally biased region" description="Basic and acidic residues" evidence="8">
    <location>
        <begin position="230"/>
        <end position="240"/>
    </location>
</feature>
<dbReference type="InterPro" id="IPR001711">
    <property type="entry name" value="PLipase_C_Pinositol-sp_Y"/>
</dbReference>
<evidence type="ECO:0000256" key="3">
    <source>
        <dbReference type="ARBA" id="ARBA00022801"/>
    </source>
</evidence>
<feature type="domain" description="C2" evidence="9">
    <location>
        <begin position="338"/>
        <end position="466"/>
    </location>
</feature>
<keyword evidence="12" id="KW-1185">Reference proteome</keyword>
<dbReference type="PRINTS" id="PR00390">
    <property type="entry name" value="PHPHLIPASEC"/>
</dbReference>
<dbReference type="OrthoDB" id="269822at2759"/>
<dbReference type="PROSITE" id="PS50007">
    <property type="entry name" value="PIPLC_X_DOMAIN"/>
    <property type="match status" value="1"/>
</dbReference>
<comment type="catalytic activity">
    <reaction evidence="1 7">
        <text>a 1,2-diacyl-sn-glycero-3-phospho-(1D-myo-inositol-4,5-bisphosphate) + H2O = 1D-myo-inositol 1,4,5-trisphosphate + a 1,2-diacyl-sn-glycerol + H(+)</text>
        <dbReference type="Rhea" id="RHEA:33179"/>
        <dbReference type="ChEBI" id="CHEBI:15377"/>
        <dbReference type="ChEBI" id="CHEBI:15378"/>
        <dbReference type="ChEBI" id="CHEBI:17815"/>
        <dbReference type="ChEBI" id="CHEBI:58456"/>
        <dbReference type="ChEBI" id="CHEBI:203600"/>
        <dbReference type="EC" id="3.1.4.11"/>
    </reaction>
</comment>
<reference evidence="11" key="1">
    <citation type="journal article" date="2020" name="bioRxiv">
        <title>Comparative genomics of Chlamydomonas.</title>
        <authorList>
            <person name="Craig R.J."/>
            <person name="Hasan A.R."/>
            <person name="Ness R.W."/>
            <person name="Keightley P.D."/>
        </authorList>
    </citation>
    <scope>NUCLEOTIDE SEQUENCE</scope>
    <source>
        <strain evidence="11">CCAP 11/70</strain>
    </source>
</reference>
<evidence type="ECO:0000256" key="6">
    <source>
        <dbReference type="ARBA" id="ARBA00023224"/>
    </source>
</evidence>
<keyword evidence="4 7" id="KW-0442">Lipid degradation</keyword>
<name>A0A836C7J7_9CHLO</name>
<proteinExistence type="predicted"/>
<protein>
    <recommendedName>
        <fullName evidence="2 7">Phosphoinositide phospholipase C</fullName>
        <ecNumber evidence="2 7">3.1.4.11</ecNumber>
    </recommendedName>
</protein>
<evidence type="ECO:0000259" key="9">
    <source>
        <dbReference type="PROSITE" id="PS50004"/>
    </source>
</evidence>
<evidence type="ECO:0000256" key="1">
    <source>
        <dbReference type="ARBA" id="ARBA00001195"/>
    </source>
</evidence>
<dbReference type="EMBL" id="JAEHOE010000001">
    <property type="protein sequence ID" value="KAG2502089.1"/>
    <property type="molecule type" value="Genomic_DNA"/>
</dbReference>
<dbReference type="GO" id="GO:0048015">
    <property type="term" value="P:phosphatidylinositol-mediated signaling"/>
    <property type="evidence" value="ECO:0007669"/>
    <property type="project" value="TreeGrafter"/>
</dbReference>
<keyword evidence="3 7" id="KW-0378">Hydrolase</keyword>
<dbReference type="Proteomes" id="UP000612055">
    <property type="component" value="Unassembled WGS sequence"/>
</dbReference>
<evidence type="ECO:0000256" key="2">
    <source>
        <dbReference type="ARBA" id="ARBA00012368"/>
    </source>
</evidence>
<feature type="domain" description="PI-PLC Y-box" evidence="10">
    <location>
        <begin position="239"/>
        <end position="342"/>
    </location>
</feature>
<evidence type="ECO:0000259" key="10">
    <source>
        <dbReference type="PROSITE" id="PS50008"/>
    </source>
</evidence>
<dbReference type="PANTHER" id="PTHR10336">
    <property type="entry name" value="PHOSPHOINOSITIDE-SPECIFIC PHOSPHOLIPASE C FAMILY PROTEIN"/>
    <property type="match status" value="1"/>
</dbReference>
<comment type="caution">
    <text evidence="11">The sequence shown here is derived from an EMBL/GenBank/DDBJ whole genome shotgun (WGS) entry which is preliminary data.</text>
</comment>
<dbReference type="Pfam" id="PF00387">
    <property type="entry name" value="PI-PLC-Y"/>
    <property type="match status" value="1"/>
</dbReference>
<dbReference type="InterPro" id="IPR035892">
    <property type="entry name" value="C2_domain_sf"/>
</dbReference>
<accession>A0A836C7J7</accession>
<dbReference type="GO" id="GO:0016042">
    <property type="term" value="P:lipid catabolic process"/>
    <property type="evidence" value="ECO:0007669"/>
    <property type="project" value="UniProtKB-KW"/>
</dbReference>
<dbReference type="EC" id="3.1.4.11" evidence="2 7"/>
<keyword evidence="5 7" id="KW-0443">Lipid metabolism</keyword>
<dbReference type="PANTHER" id="PTHR10336:SF36">
    <property type="entry name" value="1-PHOSPHATIDYLINOSITOL 4,5-BISPHOSPHATE PHOSPHODIESTERASE BETA-4"/>
    <property type="match status" value="1"/>
</dbReference>
<dbReference type="GO" id="GO:0051209">
    <property type="term" value="P:release of sequestered calcium ion into cytosol"/>
    <property type="evidence" value="ECO:0007669"/>
    <property type="project" value="TreeGrafter"/>
</dbReference>
<keyword evidence="6" id="KW-0807">Transducer</keyword>
<dbReference type="InterPro" id="IPR017946">
    <property type="entry name" value="PLC-like_Pdiesterase_TIM-brl"/>
</dbReference>
<dbReference type="Pfam" id="PF00388">
    <property type="entry name" value="PI-PLC-X"/>
    <property type="match status" value="1"/>
</dbReference>
<dbReference type="PROSITE" id="PS50004">
    <property type="entry name" value="C2"/>
    <property type="match status" value="1"/>
</dbReference>
<dbReference type="Gene3D" id="2.60.40.150">
    <property type="entry name" value="C2 domain"/>
    <property type="match status" value="1"/>
</dbReference>
<dbReference type="AlphaFoldDB" id="A0A836C7J7"/>
<feature type="region of interest" description="Disordered" evidence="8">
    <location>
        <begin position="219"/>
        <end position="240"/>
    </location>
</feature>
<dbReference type="GO" id="GO:0004435">
    <property type="term" value="F:phosphatidylinositol-4,5-bisphosphate phospholipase C activity"/>
    <property type="evidence" value="ECO:0007669"/>
    <property type="project" value="UniProtKB-EC"/>
</dbReference>
<dbReference type="SMART" id="SM00148">
    <property type="entry name" value="PLCXc"/>
    <property type="match status" value="1"/>
</dbReference>
<evidence type="ECO:0000256" key="5">
    <source>
        <dbReference type="ARBA" id="ARBA00023098"/>
    </source>
</evidence>
<sequence>MGNACTCFESGHWDSHREITQPYVPAKTQLYHDMTQPLPHYFVSSGHNSYLTGNQLTSASGTATIVKCLQDACRVIELDVYNGPSCKHGGTLTAPVAFRACIEAIRDNAFTASPYPVIITMENHADTENQGKMADILKETLGAALFVPDPNDPMSAYKSPEDLKGKIICRTSIKKNAHEEFKKLIYICNSKFSTYADMLKKDKVASSSFAESVLPKVEELGQDDEDEEKETARERAKIEKQAAKSRKRMLAVDEEPDDAVAAGTMTNGSMQELYAYTTKHMMRVYPAGWRVDSGNYNPMAAWVRGASLAALNWQVWDKPLWINSGRFMDNGHCGYVLKPKWMLEPKSELPGRLGSKLRVRVHSAHMYQGRNFCVFRDDLFVRLEIVGMPVDRELAHTNTVMNSGRLVVDKDFDFVVRFPEMAVLLVQLMDEDAGGASTNHADADVLGYYALPLSTLAEGDFCLTMHSPTTGRPMIKHRHGAWVKVSFKWLSHGDTAAEGANPMYAGPAAGAK</sequence>
<organism evidence="11 12">
    <name type="scientific">Edaphochlamys debaryana</name>
    <dbReference type="NCBI Taxonomy" id="47281"/>
    <lineage>
        <taxon>Eukaryota</taxon>
        <taxon>Viridiplantae</taxon>
        <taxon>Chlorophyta</taxon>
        <taxon>core chlorophytes</taxon>
        <taxon>Chlorophyceae</taxon>
        <taxon>CS clade</taxon>
        <taxon>Chlamydomonadales</taxon>
        <taxon>Chlamydomonadales incertae sedis</taxon>
        <taxon>Edaphochlamys</taxon>
    </lineage>
</organism>
<dbReference type="InterPro" id="IPR000909">
    <property type="entry name" value="PLipase_C_PInositol-sp_X_dom"/>
</dbReference>
<dbReference type="SMART" id="SM00149">
    <property type="entry name" value="PLCYc"/>
    <property type="match status" value="1"/>
</dbReference>
<evidence type="ECO:0000313" key="11">
    <source>
        <dbReference type="EMBL" id="KAG2502089.1"/>
    </source>
</evidence>
<evidence type="ECO:0000256" key="7">
    <source>
        <dbReference type="RuleBase" id="RU361133"/>
    </source>
</evidence>
<gene>
    <name evidence="11" type="ORF">HYH03_000581</name>
</gene>
<dbReference type="InterPro" id="IPR001192">
    <property type="entry name" value="PI-PLC_fam"/>
</dbReference>
<dbReference type="SUPFAM" id="SSF51695">
    <property type="entry name" value="PLC-like phosphodiesterases"/>
    <property type="match status" value="1"/>
</dbReference>
<feature type="compositionally biased region" description="Acidic residues" evidence="8">
    <location>
        <begin position="220"/>
        <end position="229"/>
    </location>
</feature>